<keyword evidence="4" id="KW-0479">Metal-binding</keyword>
<evidence type="ECO:0000256" key="6">
    <source>
        <dbReference type="ARBA" id="ARBA00022801"/>
    </source>
</evidence>
<dbReference type="Proteomes" id="UP000777438">
    <property type="component" value="Unassembled WGS sequence"/>
</dbReference>
<evidence type="ECO:0000256" key="10">
    <source>
        <dbReference type="RuleBase" id="RU361238"/>
    </source>
</evidence>
<dbReference type="EMBL" id="JAGPYM010000001">
    <property type="protein sequence ID" value="KAH6900595.1"/>
    <property type="molecule type" value="Genomic_DNA"/>
</dbReference>
<dbReference type="SUPFAM" id="SSF53474">
    <property type="entry name" value="alpha/beta-Hydrolases"/>
    <property type="match status" value="1"/>
</dbReference>
<name>A0A9P8WJ54_9HYPO</name>
<evidence type="ECO:0000256" key="4">
    <source>
        <dbReference type="ARBA" id="ARBA00022723"/>
    </source>
</evidence>
<dbReference type="GO" id="GO:0046872">
    <property type="term" value="F:metal ion binding"/>
    <property type="evidence" value="ECO:0007669"/>
    <property type="project" value="UniProtKB-KW"/>
</dbReference>
<evidence type="ECO:0000256" key="9">
    <source>
        <dbReference type="ARBA" id="ARBA00034075"/>
    </source>
</evidence>
<dbReference type="AlphaFoldDB" id="A0A9P8WJ54"/>
<evidence type="ECO:0000256" key="2">
    <source>
        <dbReference type="ARBA" id="ARBA00022487"/>
    </source>
</evidence>
<keyword evidence="3" id="KW-0624">Polysaccharide degradation</keyword>
<comment type="similarity">
    <text evidence="1 10">Belongs to the tannase family.</text>
</comment>
<comment type="caution">
    <text evidence="11">The sequence shown here is derived from an EMBL/GenBank/DDBJ whole genome shotgun (WGS) entry which is preliminary data.</text>
</comment>
<keyword evidence="12" id="KW-1185">Reference proteome</keyword>
<organism evidence="11 12">
    <name type="scientific">Thelonectria olida</name>
    <dbReference type="NCBI Taxonomy" id="1576542"/>
    <lineage>
        <taxon>Eukaryota</taxon>
        <taxon>Fungi</taxon>
        <taxon>Dikarya</taxon>
        <taxon>Ascomycota</taxon>
        <taxon>Pezizomycotina</taxon>
        <taxon>Sordariomycetes</taxon>
        <taxon>Hypocreomycetidae</taxon>
        <taxon>Hypocreales</taxon>
        <taxon>Nectriaceae</taxon>
        <taxon>Thelonectria</taxon>
    </lineage>
</organism>
<protein>
    <recommendedName>
        <fullName evidence="10">Carboxylic ester hydrolase</fullName>
        <ecNumber evidence="10">3.1.1.-</ecNumber>
    </recommendedName>
</protein>
<keyword evidence="3" id="KW-0119">Carbohydrate metabolism</keyword>
<dbReference type="OrthoDB" id="3039123at2759"/>
<dbReference type="Pfam" id="PF07519">
    <property type="entry name" value="Tannase"/>
    <property type="match status" value="2"/>
</dbReference>
<accession>A0A9P8WJ54</accession>
<dbReference type="PANTHER" id="PTHR33938:SF15">
    <property type="entry name" value="FERULOYL ESTERASE B-RELATED"/>
    <property type="match status" value="1"/>
</dbReference>
<gene>
    <name evidence="11" type="ORF">B0T10DRAFT_471115</name>
</gene>
<proteinExistence type="inferred from homology"/>
<evidence type="ECO:0000313" key="12">
    <source>
        <dbReference type="Proteomes" id="UP000777438"/>
    </source>
</evidence>
<keyword evidence="7" id="KW-0106">Calcium</keyword>
<keyword evidence="8" id="KW-1015">Disulfide bond</keyword>
<keyword evidence="3" id="KW-0858">Xylan degradation</keyword>
<dbReference type="PANTHER" id="PTHR33938">
    <property type="entry name" value="FERULOYL ESTERASE B-RELATED"/>
    <property type="match status" value="1"/>
</dbReference>
<evidence type="ECO:0000256" key="5">
    <source>
        <dbReference type="ARBA" id="ARBA00022729"/>
    </source>
</evidence>
<evidence type="ECO:0000256" key="1">
    <source>
        <dbReference type="ARBA" id="ARBA00006249"/>
    </source>
</evidence>
<evidence type="ECO:0000313" key="11">
    <source>
        <dbReference type="EMBL" id="KAH6900595.1"/>
    </source>
</evidence>
<evidence type="ECO:0000256" key="8">
    <source>
        <dbReference type="ARBA" id="ARBA00023157"/>
    </source>
</evidence>
<sequence length="522" mass="57317">MKPLPSFSPQILQIAQCAVCTWADRCANLGERLALPNTTTWFTETVSSGTLLAFPDNHPTCNRLRQTVKTDFCRVAMSVTTSPTSNISLEAWLPFNWTGRFLSTGNGGLGGCIQYEDMAYAVKNGFATVGANGGHNGTSGIAFYKNTGAIEDFAYRSVHTGVVIGKQVTEAFYGQEHTKSYFLGCSAGGRQGFKSAQDFPDDFDGIVAGAPAFAFNNLSSWRGHFLPITGAPGAPSYLPPDLWSVVQQDVMRQCDGLDGFADGIIEDPNLCQYRPEALICNSSQSEDCLTKAQANTVRAVFSPLRSNGSYLVYPRLQPGVPYGPLVSGQPFQYSVDWFRYAIHNDPTWDPATIGKEDFEAAWQSNLFNIDTWEGDLSGAMSRGTKILHYHGLQDTKISSDNSMRYYIHVLRTMRVKPETLDDFYRYFRISGLDHCSGGPGATFIGNSEDTVHEDGPEGNVLSAMIKWVEEGIAPESILGAAYVNGSKNSGKVAFQRRHCKYPLRNMYDGVGDPRLPDSWKCV</sequence>
<dbReference type="InterPro" id="IPR011118">
    <property type="entry name" value="Tannase/feruloyl_esterase"/>
</dbReference>
<reference evidence="11 12" key="1">
    <citation type="journal article" date="2021" name="Nat. Commun.">
        <title>Genetic determinants of endophytism in the Arabidopsis root mycobiome.</title>
        <authorList>
            <person name="Mesny F."/>
            <person name="Miyauchi S."/>
            <person name="Thiergart T."/>
            <person name="Pickel B."/>
            <person name="Atanasova L."/>
            <person name="Karlsson M."/>
            <person name="Huettel B."/>
            <person name="Barry K.W."/>
            <person name="Haridas S."/>
            <person name="Chen C."/>
            <person name="Bauer D."/>
            <person name="Andreopoulos W."/>
            <person name="Pangilinan J."/>
            <person name="LaButti K."/>
            <person name="Riley R."/>
            <person name="Lipzen A."/>
            <person name="Clum A."/>
            <person name="Drula E."/>
            <person name="Henrissat B."/>
            <person name="Kohler A."/>
            <person name="Grigoriev I.V."/>
            <person name="Martin F.M."/>
            <person name="Hacquard S."/>
        </authorList>
    </citation>
    <scope>NUCLEOTIDE SEQUENCE [LARGE SCALE GENOMIC DNA]</scope>
    <source>
        <strain evidence="11 12">MPI-CAGE-CH-0241</strain>
    </source>
</reference>
<evidence type="ECO:0000256" key="3">
    <source>
        <dbReference type="ARBA" id="ARBA00022651"/>
    </source>
</evidence>
<dbReference type="GO" id="GO:0045493">
    <property type="term" value="P:xylan catabolic process"/>
    <property type="evidence" value="ECO:0007669"/>
    <property type="project" value="UniProtKB-KW"/>
</dbReference>
<comment type="catalytic activity">
    <reaction evidence="9">
        <text>feruloyl-polysaccharide + H2O = ferulate + polysaccharide.</text>
        <dbReference type="EC" id="3.1.1.73"/>
    </reaction>
</comment>
<keyword evidence="5" id="KW-0732">Signal</keyword>
<keyword evidence="6 10" id="KW-0378">Hydrolase</keyword>
<dbReference type="InterPro" id="IPR029058">
    <property type="entry name" value="AB_hydrolase_fold"/>
</dbReference>
<evidence type="ECO:0000256" key="7">
    <source>
        <dbReference type="ARBA" id="ARBA00022837"/>
    </source>
</evidence>
<dbReference type="GO" id="GO:0030600">
    <property type="term" value="F:feruloyl esterase activity"/>
    <property type="evidence" value="ECO:0007669"/>
    <property type="project" value="UniProtKB-EC"/>
</dbReference>
<keyword evidence="2" id="KW-0719">Serine esterase</keyword>
<dbReference type="EC" id="3.1.1.-" evidence="10"/>